<dbReference type="InterPro" id="IPR025705">
    <property type="entry name" value="Beta_hexosaminidase_sua/sub"/>
</dbReference>
<evidence type="ECO:0000256" key="3">
    <source>
        <dbReference type="ARBA" id="ARBA00012663"/>
    </source>
</evidence>
<feature type="non-terminal residue" evidence="9">
    <location>
        <position position="371"/>
    </location>
</feature>
<dbReference type="InterPro" id="IPR017853">
    <property type="entry name" value="GH"/>
</dbReference>
<evidence type="ECO:0000256" key="2">
    <source>
        <dbReference type="ARBA" id="ARBA00006285"/>
    </source>
</evidence>
<dbReference type="PANTHER" id="PTHR22600">
    <property type="entry name" value="BETA-HEXOSAMINIDASE"/>
    <property type="match status" value="1"/>
</dbReference>
<organism evidence="9 10">
    <name type="scientific">Bacteroides ovatus</name>
    <dbReference type="NCBI Taxonomy" id="28116"/>
    <lineage>
        <taxon>Bacteria</taxon>
        <taxon>Pseudomonadati</taxon>
        <taxon>Bacteroidota</taxon>
        <taxon>Bacteroidia</taxon>
        <taxon>Bacteroidales</taxon>
        <taxon>Bacteroidaceae</taxon>
        <taxon>Bacteroides</taxon>
    </lineage>
</organism>
<dbReference type="SUPFAM" id="SSF51445">
    <property type="entry name" value="(Trans)glycosidases"/>
    <property type="match status" value="1"/>
</dbReference>
<feature type="domain" description="Glycoside hydrolase family 20 catalytic" evidence="7">
    <location>
        <begin position="147"/>
        <end position="370"/>
    </location>
</feature>
<dbReference type="EMBL" id="VWFO01000248">
    <property type="protein sequence ID" value="KAA4658255.1"/>
    <property type="molecule type" value="Genomic_DNA"/>
</dbReference>
<dbReference type="Gene3D" id="3.30.379.10">
    <property type="entry name" value="Chitobiase/beta-hexosaminidase domain 2-like"/>
    <property type="match status" value="1"/>
</dbReference>
<dbReference type="EC" id="3.2.1.52" evidence="3"/>
<evidence type="ECO:0000259" key="7">
    <source>
        <dbReference type="Pfam" id="PF00728"/>
    </source>
</evidence>
<keyword evidence="5" id="KW-0326">Glycosidase</keyword>
<evidence type="ECO:0000256" key="4">
    <source>
        <dbReference type="ARBA" id="ARBA00022801"/>
    </source>
</evidence>
<accession>A0A642C5A5</accession>
<dbReference type="GO" id="GO:0016020">
    <property type="term" value="C:membrane"/>
    <property type="evidence" value="ECO:0007669"/>
    <property type="project" value="TreeGrafter"/>
</dbReference>
<protein>
    <recommendedName>
        <fullName evidence="3">beta-N-acetylhexosaminidase</fullName>
        <ecNumber evidence="3">3.2.1.52</ecNumber>
    </recommendedName>
</protein>
<evidence type="ECO:0000313" key="9">
    <source>
        <dbReference type="EMBL" id="KAA4658255.1"/>
    </source>
</evidence>
<dbReference type="AlphaFoldDB" id="A0A642C5A5"/>
<gene>
    <name evidence="9" type="ORF">F3B98_28765</name>
</gene>
<dbReference type="Proteomes" id="UP000435985">
    <property type="component" value="Unassembled WGS sequence"/>
</dbReference>
<dbReference type="Pfam" id="PF00728">
    <property type="entry name" value="Glyco_hydro_20"/>
    <property type="match status" value="1"/>
</dbReference>
<dbReference type="GO" id="GO:0004563">
    <property type="term" value="F:beta-N-acetylhexosaminidase activity"/>
    <property type="evidence" value="ECO:0007669"/>
    <property type="project" value="UniProtKB-EC"/>
</dbReference>
<dbReference type="Gene3D" id="3.20.20.80">
    <property type="entry name" value="Glycosidases"/>
    <property type="match status" value="1"/>
</dbReference>
<dbReference type="PANTHER" id="PTHR22600:SF57">
    <property type="entry name" value="BETA-N-ACETYLHEXOSAMINIDASE"/>
    <property type="match status" value="1"/>
</dbReference>
<comment type="caution">
    <text evidence="9">The sequence shown here is derived from an EMBL/GenBank/DDBJ whole genome shotgun (WGS) entry which is preliminary data.</text>
</comment>
<dbReference type="InterPro" id="IPR015883">
    <property type="entry name" value="Glyco_hydro_20_cat"/>
</dbReference>
<reference evidence="9 10" key="1">
    <citation type="journal article" date="2019" name="Nat. Med.">
        <title>A library of human gut bacterial isolates paired with longitudinal multiomics data enables mechanistic microbiome research.</title>
        <authorList>
            <person name="Poyet M."/>
            <person name="Groussin M."/>
            <person name="Gibbons S.M."/>
            <person name="Avila-Pacheco J."/>
            <person name="Jiang X."/>
            <person name="Kearney S.M."/>
            <person name="Perrotta A.R."/>
            <person name="Berdy B."/>
            <person name="Zhao S."/>
            <person name="Lieberman T.D."/>
            <person name="Swanson P.K."/>
            <person name="Smith M."/>
            <person name="Roesemann S."/>
            <person name="Alexander J.E."/>
            <person name="Rich S.A."/>
            <person name="Livny J."/>
            <person name="Vlamakis H."/>
            <person name="Clish C."/>
            <person name="Bullock K."/>
            <person name="Deik A."/>
            <person name="Scott J."/>
            <person name="Pierce K.A."/>
            <person name="Xavier R.J."/>
            <person name="Alm E.J."/>
        </authorList>
    </citation>
    <scope>NUCLEOTIDE SEQUENCE [LARGE SCALE GENOMIC DNA]</scope>
    <source>
        <strain evidence="9 10">BIOML-A14</strain>
    </source>
</reference>
<keyword evidence="4 9" id="KW-0378">Hydrolase</keyword>
<comment type="similarity">
    <text evidence="2">Belongs to the glycosyl hydrolase 20 family.</text>
</comment>
<dbReference type="GO" id="GO:0030203">
    <property type="term" value="P:glycosaminoglycan metabolic process"/>
    <property type="evidence" value="ECO:0007669"/>
    <property type="project" value="TreeGrafter"/>
</dbReference>
<dbReference type="InterPro" id="IPR029018">
    <property type="entry name" value="Hex-like_dom2"/>
</dbReference>
<dbReference type="Pfam" id="PF02838">
    <property type="entry name" value="Glyco_hydro_20b"/>
    <property type="match status" value="1"/>
</dbReference>
<evidence type="ECO:0000259" key="8">
    <source>
        <dbReference type="Pfam" id="PF02838"/>
    </source>
</evidence>
<comment type="catalytic activity">
    <reaction evidence="1">
        <text>Hydrolysis of terminal non-reducing N-acetyl-D-hexosamine residues in N-acetyl-beta-D-hexosaminides.</text>
        <dbReference type="EC" id="3.2.1.52"/>
    </reaction>
</comment>
<sequence>MIGKSYIFHLFLFLLILPDSIYSQDNICLIPQVESMVRKKGTLSIERLESIHFPDEWKNTGNLLVSDLKELANLSVMVNASNPSIHVKKVKMQEPEMYMLEITKQGIIIEAGDQTGMIHAFSTLLQLILGSEGKELPRLIIHDKPRFSYRGVMIDCSRHFWTIEQLKKYTKQLAFFKLNTLHLHLTDNQGWRLYLDQYPDLAFKGTYYRTFEDLSGHYYRKSELQELINYAAMYGIEIIPEIDLPGHCLALLAALPQLSCKGGKFEAYPEELDGQKRKRADENMLCIGNPETYRFVEKLVAELTDLFPSSFIHLGGDEVSTHLWEQCPKCQKIYKQENMTSWHELQDYFTKRVSEIVRSKGKRMIGWDEIN</sequence>
<evidence type="ECO:0000313" key="10">
    <source>
        <dbReference type="Proteomes" id="UP000435985"/>
    </source>
</evidence>
<dbReference type="InterPro" id="IPR015882">
    <property type="entry name" value="HEX_bac_N"/>
</dbReference>
<proteinExistence type="inferred from homology"/>
<evidence type="ECO:0000256" key="1">
    <source>
        <dbReference type="ARBA" id="ARBA00001231"/>
    </source>
</evidence>
<evidence type="ECO:0000256" key="5">
    <source>
        <dbReference type="ARBA" id="ARBA00023295"/>
    </source>
</evidence>
<evidence type="ECO:0000256" key="6">
    <source>
        <dbReference type="PIRSR" id="PIRSR625705-1"/>
    </source>
</evidence>
<dbReference type="SUPFAM" id="SSF55545">
    <property type="entry name" value="beta-N-acetylhexosaminidase-like domain"/>
    <property type="match status" value="1"/>
</dbReference>
<name>A0A642C5A5_BACOV</name>
<dbReference type="PRINTS" id="PR00738">
    <property type="entry name" value="GLHYDRLASE20"/>
</dbReference>
<feature type="domain" description="Beta-hexosaminidase bacterial type N-terminal" evidence="8">
    <location>
        <begin position="29"/>
        <end position="143"/>
    </location>
</feature>
<dbReference type="GO" id="GO:0005975">
    <property type="term" value="P:carbohydrate metabolic process"/>
    <property type="evidence" value="ECO:0007669"/>
    <property type="project" value="InterPro"/>
</dbReference>
<feature type="active site" description="Proton donor" evidence="6">
    <location>
        <position position="318"/>
    </location>
</feature>